<comment type="caution">
    <text evidence="2">The sequence shown here is derived from an EMBL/GenBank/DDBJ whole genome shotgun (WGS) entry which is preliminary data.</text>
</comment>
<evidence type="ECO:0000313" key="3">
    <source>
        <dbReference type="Proteomes" id="UP001295423"/>
    </source>
</evidence>
<protein>
    <submittedName>
        <fullName evidence="2">Uncharacterized protein</fullName>
    </submittedName>
</protein>
<accession>A0AAD2JN04</accession>
<sequence length="256" mass="29153">MTRLDDQHSHHSRTQTHTSVGEGKQKKRKGRQKSVGRKERRKSSRSSSLSGRSRHSQKSDDTSPRRLRRSTDRERRRRERPMMSSSPGGNRRRKRLSKNHSLSDLRDLQHIDGSLQRSLDHGYRRSNTSPDLILQWTNRRVVGEPPQSPQNFDWADQVGTIGPPGSILPKAREAAFDLDGPTTDGAPKPAVIAEEEEKQPTTDSQQLLRLHHQMGHISFAKLQSMAKQNIIPRRLANADIPRCTACCFAKATMYKM</sequence>
<evidence type="ECO:0000313" key="2">
    <source>
        <dbReference type="EMBL" id="CAJ1966085.1"/>
    </source>
</evidence>
<organism evidence="2 3">
    <name type="scientific">Cylindrotheca closterium</name>
    <dbReference type="NCBI Taxonomy" id="2856"/>
    <lineage>
        <taxon>Eukaryota</taxon>
        <taxon>Sar</taxon>
        <taxon>Stramenopiles</taxon>
        <taxon>Ochrophyta</taxon>
        <taxon>Bacillariophyta</taxon>
        <taxon>Bacillariophyceae</taxon>
        <taxon>Bacillariophycidae</taxon>
        <taxon>Bacillariales</taxon>
        <taxon>Bacillariaceae</taxon>
        <taxon>Cylindrotheca</taxon>
    </lineage>
</organism>
<name>A0AAD2JN04_9STRA</name>
<feature type="compositionally biased region" description="Basic residues" evidence="1">
    <location>
        <begin position="25"/>
        <end position="44"/>
    </location>
</feature>
<feature type="compositionally biased region" description="Basic and acidic residues" evidence="1">
    <location>
        <begin position="57"/>
        <end position="74"/>
    </location>
</feature>
<feature type="region of interest" description="Disordered" evidence="1">
    <location>
        <begin position="1"/>
        <end position="109"/>
    </location>
</feature>
<gene>
    <name evidence="2" type="ORF">CYCCA115_LOCUS21668</name>
</gene>
<dbReference type="AlphaFoldDB" id="A0AAD2JN04"/>
<reference evidence="2" key="1">
    <citation type="submission" date="2023-08" db="EMBL/GenBank/DDBJ databases">
        <authorList>
            <person name="Audoor S."/>
            <person name="Bilcke G."/>
        </authorList>
    </citation>
    <scope>NUCLEOTIDE SEQUENCE</scope>
</reference>
<proteinExistence type="predicted"/>
<dbReference type="Proteomes" id="UP001295423">
    <property type="component" value="Unassembled WGS sequence"/>
</dbReference>
<dbReference type="EMBL" id="CAKOGP040002253">
    <property type="protein sequence ID" value="CAJ1966085.1"/>
    <property type="molecule type" value="Genomic_DNA"/>
</dbReference>
<evidence type="ECO:0000256" key="1">
    <source>
        <dbReference type="SAM" id="MobiDB-lite"/>
    </source>
</evidence>
<keyword evidence="3" id="KW-1185">Reference proteome</keyword>